<feature type="compositionally biased region" description="Low complexity" evidence="1">
    <location>
        <begin position="354"/>
        <end position="364"/>
    </location>
</feature>
<dbReference type="Proteomes" id="UP000631114">
    <property type="component" value="Unassembled WGS sequence"/>
</dbReference>
<dbReference type="Pfam" id="PF14111">
    <property type="entry name" value="DUF4283"/>
    <property type="match status" value="1"/>
</dbReference>
<feature type="domain" description="DUF4283" evidence="2">
    <location>
        <begin position="38"/>
        <end position="118"/>
    </location>
</feature>
<dbReference type="EMBL" id="JADFTS010000009">
    <property type="protein sequence ID" value="KAF9589480.1"/>
    <property type="molecule type" value="Genomic_DNA"/>
</dbReference>
<sequence>MENIIHVLAQAHLINSKESNPLMEIPRDLMLQTSIKRKTSLIGKLFTDTQLDPNEVMRAIRAKWNLKQKLHIVVTQGNLFIISFENEIDKNKILKNEPWQIMGYLLVLKKFSLHLSPQQIAFDTALFWITFTGLQLEHQSPEVIKLLAAAPGTFREVDPAENAPRMAAGYRARVEVDLHKPLSQGTMTETLYMGPTWVGFEYSGVPFHSCKKCFQLTHDTAMCNEAPPTVTELLRITAIGTEFQQQVTYPGREIIPQVLTEITSNMISNKTRYHQSRFEGTVDLSCVDRVTTIEKVAVALRKEKTVQITEIAEPVEKLDIKEPGLEGMEICCDPYSSPKPIKVFKPKAIKRKPNPYQNPTQTTPLVSSLPTKLTQKLSKSPTSQFYPKPPRPPKPTSVSSKLTETILKRKKRLLESKDSRPLKKRQSKVSITDPTPIKKTDLEDENFYIPLPPPSNPISTNQNALQLIQPNATIPMGEGENFTTTPTTNPSNSVPSNEAIIDMIHSPNVTQLLLAQANLSGMNMVGIKTTNSQMKPHIN</sequence>
<evidence type="ECO:0000313" key="3">
    <source>
        <dbReference type="EMBL" id="KAF9589480.1"/>
    </source>
</evidence>
<reference evidence="3 4" key="1">
    <citation type="submission" date="2020-10" db="EMBL/GenBank/DDBJ databases">
        <title>The Coptis chinensis genome and diversification of protoberbering-type alkaloids.</title>
        <authorList>
            <person name="Wang B."/>
            <person name="Shu S."/>
            <person name="Song C."/>
            <person name="Liu Y."/>
        </authorList>
    </citation>
    <scope>NUCLEOTIDE SEQUENCE [LARGE SCALE GENOMIC DNA]</scope>
    <source>
        <strain evidence="3">HL-2020</strain>
        <tissue evidence="3">Leaf</tissue>
    </source>
</reference>
<accession>A0A835LCI8</accession>
<evidence type="ECO:0000259" key="2">
    <source>
        <dbReference type="Pfam" id="PF14111"/>
    </source>
</evidence>
<dbReference type="PANTHER" id="PTHR31286">
    <property type="entry name" value="GLYCINE-RICH CELL WALL STRUCTURAL PROTEIN 1.8-LIKE"/>
    <property type="match status" value="1"/>
</dbReference>
<protein>
    <recommendedName>
        <fullName evidence="2">DUF4283 domain-containing protein</fullName>
    </recommendedName>
</protein>
<feature type="region of interest" description="Disordered" evidence="1">
    <location>
        <begin position="348"/>
        <end position="438"/>
    </location>
</feature>
<evidence type="ECO:0000256" key="1">
    <source>
        <dbReference type="SAM" id="MobiDB-lite"/>
    </source>
</evidence>
<evidence type="ECO:0000313" key="4">
    <source>
        <dbReference type="Proteomes" id="UP000631114"/>
    </source>
</evidence>
<dbReference type="PANTHER" id="PTHR31286:SF167">
    <property type="entry name" value="OS09G0268800 PROTEIN"/>
    <property type="match status" value="1"/>
</dbReference>
<dbReference type="InterPro" id="IPR040256">
    <property type="entry name" value="At4g02000-like"/>
</dbReference>
<comment type="caution">
    <text evidence="3">The sequence shown here is derived from an EMBL/GenBank/DDBJ whole genome shotgun (WGS) entry which is preliminary data.</text>
</comment>
<organism evidence="3 4">
    <name type="scientific">Coptis chinensis</name>
    <dbReference type="NCBI Taxonomy" id="261450"/>
    <lineage>
        <taxon>Eukaryota</taxon>
        <taxon>Viridiplantae</taxon>
        <taxon>Streptophyta</taxon>
        <taxon>Embryophyta</taxon>
        <taxon>Tracheophyta</taxon>
        <taxon>Spermatophyta</taxon>
        <taxon>Magnoliopsida</taxon>
        <taxon>Ranunculales</taxon>
        <taxon>Ranunculaceae</taxon>
        <taxon>Coptidoideae</taxon>
        <taxon>Coptis</taxon>
    </lineage>
</organism>
<proteinExistence type="predicted"/>
<dbReference type="InterPro" id="IPR025558">
    <property type="entry name" value="DUF4283"/>
</dbReference>
<name>A0A835LCI8_9MAGN</name>
<dbReference type="AlphaFoldDB" id="A0A835LCI8"/>
<keyword evidence="4" id="KW-1185">Reference proteome</keyword>
<feature type="compositionally biased region" description="Polar residues" evidence="1">
    <location>
        <begin position="365"/>
        <end position="385"/>
    </location>
</feature>
<gene>
    <name evidence="3" type="ORF">IFM89_024751</name>
</gene>